<dbReference type="PANTHER" id="PTHR43798:SF33">
    <property type="entry name" value="HYDROLASE, PUTATIVE (AFU_ORTHOLOGUE AFUA_2G14860)-RELATED"/>
    <property type="match status" value="1"/>
</dbReference>
<dbReference type="Gene3D" id="3.40.50.1820">
    <property type="entry name" value="alpha/beta hydrolase"/>
    <property type="match status" value="1"/>
</dbReference>
<protein>
    <submittedName>
        <fullName evidence="2">Alpha/beta fold hydrolase</fullName>
    </submittedName>
</protein>
<dbReference type="EMBL" id="SPNK01000013">
    <property type="protein sequence ID" value="TFH99667.1"/>
    <property type="molecule type" value="Genomic_DNA"/>
</dbReference>
<keyword evidence="3" id="KW-1185">Reference proteome</keyword>
<dbReference type="PANTHER" id="PTHR43798">
    <property type="entry name" value="MONOACYLGLYCEROL LIPASE"/>
    <property type="match status" value="1"/>
</dbReference>
<evidence type="ECO:0000259" key="1">
    <source>
        <dbReference type="Pfam" id="PF12697"/>
    </source>
</evidence>
<dbReference type="InterPro" id="IPR050266">
    <property type="entry name" value="AB_hydrolase_sf"/>
</dbReference>
<dbReference type="GO" id="GO:0016787">
    <property type="term" value="F:hydrolase activity"/>
    <property type="evidence" value="ECO:0007669"/>
    <property type="project" value="UniProtKB-KW"/>
</dbReference>
<evidence type="ECO:0000313" key="3">
    <source>
        <dbReference type="Proteomes" id="UP000298017"/>
    </source>
</evidence>
<proteinExistence type="predicted"/>
<dbReference type="Proteomes" id="UP000298017">
    <property type="component" value="Unassembled WGS sequence"/>
</dbReference>
<comment type="caution">
    <text evidence="2">The sequence shown here is derived from an EMBL/GenBank/DDBJ whole genome shotgun (WGS) entry which is preliminary data.</text>
</comment>
<dbReference type="InterPro" id="IPR029058">
    <property type="entry name" value="AB_hydrolase_fold"/>
</dbReference>
<feature type="domain" description="AB hydrolase-1" evidence="1">
    <location>
        <begin position="43"/>
        <end position="293"/>
    </location>
</feature>
<dbReference type="AlphaFoldDB" id="A0AAX2SC23"/>
<dbReference type="SUPFAM" id="SSF53474">
    <property type="entry name" value="alpha/beta-Hydrolases"/>
    <property type="match status" value="1"/>
</dbReference>
<sequence length="301" mass="32334">MNRSTAALWRAHLREIPVQGVPVRVLDIGSGPALLCSSGVASVLWDWAPVVELLRGDHRVIVLDRPGCAPGQTVPETLPDLDAEAARLLAVLDVLHVTGPVTAVGHSFGVAVVEAAARLHPGRLASLVLLDGSVPEAEGADWAHDEARAARRFRHRTHPAARSRAVRRLWRLVGPAVSVVLVPGRLRVARVMGGLRAEASAPNTLLASLRELAGYVACMNRLRELRARLPLDPGVPLTVVAANGRVPRPGLSRWVRHVLAQAARLAEETSVRSVVVSRSGHFVMLDQPRRTAELIARAASH</sequence>
<organism evidence="2 3">
    <name type="scientific">Kocuria rhizophila</name>
    <dbReference type="NCBI Taxonomy" id="72000"/>
    <lineage>
        <taxon>Bacteria</taxon>
        <taxon>Bacillati</taxon>
        <taxon>Actinomycetota</taxon>
        <taxon>Actinomycetes</taxon>
        <taxon>Micrococcales</taxon>
        <taxon>Micrococcaceae</taxon>
        <taxon>Kocuria</taxon>
    </lineage>
</organism>
<dbReference type="GO" id="GO:0016020">
    <property type="term" value="C:membrane"/>
    <property type="evidence" value="ECO:0007669"/>
    <property type="project" value="TreeGrafter"/>
</dbReference>
<dbReference type="Pfam" id="PF12697">
    <property type="entry name" value="Abhydrolase_6"/>
    <property type="match status" value="1"/>
</dbReference>
<evidence type="ECO:0000313" key="2">
    <source>
        <dbReference type="EMBL" id="TFH99667.1"/>
    </source>
</evidence>
<gene>
    <name evidence="2" type="ORF">E4P33_10285</name>
</gene>
<dbReference type="RefSeq" id="WP_135010838.1">
    <property type="nucleotide sequence ID" value="NZ_JAYEXM010000003.1"/>
</dbReference>
<reference evidence="2 3" key="1">
    <citation type="submission" date="2019-03" db="EMBL/GenBank/DDBJ databases">
        <title>Genome Sequencing and Assembly of Various Microbes Isolated from Alder Root Nodule.</title>
        <authorList>
            <person name="Swanson E."/>
            <person name="Sevigny J.L."/>
            <person name="Pesce C."/>
            <person name="Davis I."/>
            <person name="Kleiner V."/>
            <person name="Tisa L."/>
        </authorList>
    </citation>
    <scope>NUCLEOTIDE SEQUENCE [LARGE SCALE GENOMIC DNA]</scope>
    <source>
        <strain evidence="2 3">4R-31</strain>
    </source>
</reference>
<dbReference type="InterPro" id="IPR000073">
    <property type="entry name" value="AB_hydrolase_1"/>
</dbReference>
<name>A0AAX2SC23_KOCRH</name>
<keyword evidence="2" id="KW-0378">Hydrolase</keyword>
<accession>A0AAX2SC23</accession>